<evidence type="ECO:0000256" key="1">
    <source>
        <dbReference type="SAM" id="MobiDB-lite"/>
    </source>
</evidence>
<feature type="transmembrane region" description="Helical" evidence="2">
    <location>
        <begin position="20"/>
        <end position="40"/>
    </location>
</feature>
<evidence type="ECO:0000313" key="3">
    <source>
        <dbReference type="EMBL" id="TCL43537.1"/>
    </source>
</evidence>
<keyword evidence="2" id="KW-0472">Membrane</keyword>
<name>A0A9X8UJK9_9FIRM</name>
<keyword evidence="2" id="KW-0812">Transmembrane</keyword>
<organism evidence="3 4">
    <name type="scientific">Harryflintia acetispora</name>
    <dbReference type="NCBI Taxonomy" id="1849041"/>
    <lineage>
        <taxon>Bacteria</taxon>
        <taxon>Bacillati</taxon>
        <taxon>Bacillota</taxon>
        <taxon>Clostridia</taxon>
        <taxon>Eubacteriales</taxon>
        <taxon>Oscillospiraceae</taxon>
        <taxon>Harryflintia</taxon>
    </lineage>
</organism>
<comment type="caution">
    <text evidence="3">The sequence shown here is derived from an EMBL/GenBank/DDBJ whole genome shotgun (WGS) entry which is preliminary data.</text>
</comment>
<sequence length="190" mass="20321">MELKGGTLRLRELFAGDKKVRLIVAVGILGMVLILLSQFLDSPKEKKVASDETAVGSEEYTSQMEQKLGTLISGVEGVGKAKVMITLESSAQMIYATEEKTQNDQMQDVSGEGKQKTQQSDNRQTSYILVDKGSGSKQPLVTTRLEPTVKGVVVVCPGADSQVVRARVVDVVTTALGIGSNKVCVVKYGG</sequence>
<proteinExistence type="predicted"/>
<accession>A0A9X8UJK9</accession>
<evidence type="ECO:0000256" key="2">
    <source>
        <dbReference type="SAM" id="Phobius"/>
    </source>
</evidence>
<keyword evidence="4" id="KW-1185">Reference proteome</keyword>
<dbReference type="OrthoDB" id="1734162at2"/>
<feature type="region of interest" description="Disordered" evidence="1">
    <location>
        <begin position="101"/>
        <end position="124"/>
    </location>
</feature>
<gene>
    <name evidence="3" type="ORF">EDD78_105170</name>
</gene>
<dbReference type="RefSeq" id="WP_079698443.1">
    <property type="nucleotide sequence ID" value="NZ_JADNAH010000117.1"/>
</dbReference>
<dbReference type="Proteomes" id="UP000294682">
    <property type="component" value="Unassembled WGS sequence"/>
</dbReference>
<protein>
    <submittedName>
        <fullName evidence="3">Stage III sporulation protein AG</fullName>
    </submittedName>
</protein>
<reference evidence="3 4" key="1">
    <citation type="submission" date="2019-03" db="EMBL/GenBank/DDBJ databases">
        <title>Genomic Encyclopedia of Type Strains, Phase IV (KMG-IV): sequencing the most valuable type-strain genomes for metagenomic binning, comparative biology and taxonomic classification.</title>
        <authorList>
            <person name="Goeker M."/>
        </authorList>
    </citation>
    <scope>NUCLEOTIDE SEQUENCE [LARGE SCALE GENOMIC DNA]</scope>
    <source>
        <strain evidence="3 4">DSM 100433</strain>
    </source>
</reference>
<evidence type="ECO:0000313" key="4">
    <source>
        <dbReference type="Proteomes" id="UP000294682"/>
    </source>
</evidence>
<dbReference type="EMBL" id="SLUK01000005">
    <property type="protein sequence ID" value="TCL43537.1"/>
    <property type="molecule type" value="Genomic_DNA"/>
</dbReference>
<keyword evidence="2" id="KW-1133">Transmembrane helix</keyword>
<dbReference type="AlphaFoldDB" id="A0A9X8UJK9"/>